<protein>
    <recommendedName>
        <fullName evidence="3">Retrotransposon gag domain-containing protein</fullName>
    </recommendedName>
</protein>
<reference evidence="2" key="1">
    <citation type="submission" date="2020-07" db="EMBL/GenBank/DDBJ databases">
        <authorList>
            <person name="Lin J."/>
        </authorList>
    </citation>
    <scope>NUCLEOTIDE SEQUENCE</scope>
</reference>
<sequence>MANDNAMNLRNRVIPRNFGSDQQPSNSDNAKERQAVLPAESETSGQSDQQEPSLAQALGQMTRVLQILDQNSHRSTARLDAVLAAIMASNENIARIGQLLTRNEQPATGLQGPVMTPVRGHHFKRLIDRVVVNAGQQPEIAWGLPPPPPIAAYQPQNVEARAGGQAPNIQGANPVVQNFGLPQGPNIAQAQVPILGNNNEIYAQIEEAIQNIFGEGARPAMRPVFRSPYPANIDAEHPYPANWKMPKFDKFFGDKTENTVEHVARFTAQCLEAAADPFLKLRLFNTSLTKTAFTWYTSLPANSVRD</sequence>
<dbReference type="AlphaFoldDB" id="A0A6V7PH98"/>
<feature type="compositionally biased region" description="Polar residues" evidence="1">
    <location>
        <begin position="41"/>
        <end position="52"/>
    </location>
</feature>
<accession>A0A6V7PH98</accession>
<name>A0A6V7PH98_ANACO</name>
<evidence type="ECO:0008006" key="3">
    <source>
        <dbReference type="Google" id="ProtNLM"/>
    </source>
</evidence>
<dbReference type="EMBL" id="LR862148">
    <property type="protein sequence ID" value="CAD1830231.1"/>
    <property type="molecule type" value="Genomic_DNA"/>
</dbReference>
<feature type="compositionally biased region" description="Polar residues" evidence="1">
    <location>
        <begin position="19"/>
        <end position="28"/>
    </location>
</feature>
<evidence type="ECO:0000313" key="2">
    <source>
        <dbReference type="EMBL" id="CAD1830231.1"/>
    </source>
</evidence>
<gene>
    <name evidence="2" type="ORF">CB5_LOCUS13442</name>
</gene>
<organism evidence="2">
    <name type="scientific">Ananas comosus var. bracteatus</name>
    <name type="common">red pineapple</name>
    <dbReference type="NCBI Taxonomy" id="296719"/>
    <lineage>
        <taxon>Eukaryota</taxon>
        <taxon>Viridiplantae</taxon>
        <taxon>Streptophyta</taxon>
        <taxon>Embryophyta</taxon>
        <taxon>Tracheophyta</taxon>
        <taxon>Spermatophyta</taxon>
        <taxon>Magnoliopsida</taxon>
        <taxon>Liliopsida</taxon>
        <taxon>Poales</taxon>
        <taxon>Bromeliaceae</taxon>
        <taxon>Bromelioideae</taxon>
        <taxon>Ananas</taxon>
    </lineage>
</organism>
<evidence type="ECO:0000256" key="1">
    <source>
        <dbReference type="SAM" id="MobiDB-lite"/>
    </source>
</evidence>
<proteinExistence type="predicted"/>
<feature type="region of interest" description="Disordered" evidence="1">
    <location>
        <begin position="1"/>
        <end position="52"/>
    </location>
</feature>